<evidence type="ECO:0000256" key="1">
    <source>
        <dbReference type="ARBA" id="ARBA00004651"/>
    </source>
</evidence>
<evidence type="ECO:0000256" key="3">
    <source>
        <dbReference type="ARBA" id="ARBA00022475"/>
    </source>
</evidence>
<sequence>LIVPSVFSSFGIFLCRQFVYGIPLELYDAAKIDGAGDFTIYTRIIVGMMKPVISVLAIFSFRATFNDYLWPLVTITDGGNYTLPLALRGIGNSFGWFDYSKVMASSLLTLIPPLIVFFIFQRNLVKGIALTGIKG</sequence>
<gene>
    <name evidence="9" type="ORF">F4148_07135</name>
</gene>
<evidence type="ECO:0000259" key="8">
    <source>
        <dbReference type="PROSITE" id="PS50928"/>
    </source>
</evidence>
<comment type="caution">
    <text evidence="9">The sequence shown here is derived from an EMBL/GenBank/DDBJ whole genome shotgun (WGS) entry which is preliminary data.</text>
</comment>
<feature type="transmembrane region" description="Helical" evidence="7">
    <location>
        <begin position="6"/>
        <end position="26"/>
    </location>
</feature>
<accession>A0A6B1G2Q6</accession>
<feature type="domain" description="ABC transmembrane type-1" evidence="8">
    <location>
        <begin position="1"/>
        <end position="120"/>
    </location>
</feature>
<keyword evidence="5 7" id="KW-1133">Transmembrane helix</keyword>
<evidence type="ECO:0000256" key="2">
    <source>
        <dbReference type="ARBA" id="ARBA00022448"/>
    </source>
</evidence>
<dbReference type="AlphaFoldDB" id="A0A6B1G2Q6"/>
<keyword evidence="3" id="KW-1003">Cell membrane</keyword>
<dbReference type="Pfam" id="PF00528">
    <property type="entry name" value="BPD_transp_1"/>
    <property type="match status" value="1"/>
</dbReference>
<protein>
    <submittedName>
        <fullName evidence="9">Carbohydrate ABC transporter permease</fullName>
    </submittedName>
</protein>
<keyword evidence="6 7" id="KW-0472">Membrane</keyword>
<dbReference type="InterPro" id="IPR035906">
    <property type="entry name" value="MetI-like_sf"/>
</dbReference>
<evidence type="ECO:0000256" key="6">
    <source>
        <dbReference type="ARBA" id="ARBA00023136"/>
    </source>
</evidence>
<feature type="transmembrane region" description="Helical" evidence="7">
    <location>
        <begin position="38"/>
        <end position="61"/>
    </location>
</feature>
<evidence type="ECO:0000256" key="5">
    <source>
        <dbReference type="ARBA" id="ARBA00022989"/>
    </source>
</evidence>
<evidence type="ECO:0000256" key="7">
    <source>
        <dbReference type="RuleBase" id="RU363032"/>
    </source>
</evidence>
<dbReference type="PANTHER" id="PTHR43744:SF8">
    <property type="entry name" value="SN-GLYCEROL-3-PHOSPHATE TRANSPORT SYSTEM PERMEASE PROTEIN UGPE"/>
    <property type="match status" value="1"/>
</dbReference>
<dbReference type="PANTHER" id="PTHR43744">
    <property type="entry name" value="ABC TRANSPORTER PERMEASE PROTEIN MG189-RELATED-RELATED"/>
    <property type="match status" value="1"/>
</dbReference>
<dbReference type="GO" id="GO:0005886">
    <property type="term" value="C:plasma membrane"/>
    <property type="evidence" value="ECO:0007669"/>
    <property type="project" value="UniProtKB-SubCell"/>
</dbReference>
<keyword evidence="2 7" id="KW-0813">Transport</keyword>
<organism evidence="9">
    <name type="scientific">Caldilineaceae bacterium SB0675_bin_29</name>
    <dbReference type="NCBI Taxonomy" id="2605266"/>
    <lineage>
        <taxon>Bacteria</taxon>
        <taxon>Bacillati</taxon>
        <taxon>Chloroflexota</taxon>
        <taxon>Caldilineae</taxon>
        <taxon>Caldilineales</taxon>
        <taxon>Caldilineaceae</taxon>
    </lineage>
</organism>
<dbReference type="SUPFAM" id="SSF161098">
    <property type="entry name" value="MetI-like"/>
    <property type="match status" value="1"/>
</dbReference>
<feature type="non-terminal residue" evidence="9">
    <location>
        <position position="1"/>
    </location>
</feature>
<evidence type="ECO:0000313" key="9">
    <source>
        <dbReference type="EMBL" id="MYH61535.1"/>
    </source>
</evidence>
<dbReference type="GO" id="GO:0055085">
    <property type="term" value="P:transmembrane transport"/>
    <property type="evidence" value="ECO:0007669"/>
    <property type="project" value="InterPro"/>
</dbReference>
<dbReference type="CDD" id="cd06261">
    <property type="entry name" value="TM_PBP2"/>
    <property type="match status" value="1"/>
</dbReference>
<name>A0A6B1G2Q6_9CHLR</name>
<comment type="subcellular location">
    <subcellularLocation>
        <location evidence="1 7">Cell membrane</location>
        <topology evidence="1 7">Multi-pass membrane protein</topology>
    </subcellularLocation>
</comment>
<dbReference type="InterPro" id="IPR000515">
    <property type="entry name" value="MetI-like"/>
</dbReference>
<reference evidence="9" key="1">
    <citation type="submission" date="2019-09" db="EMBL/GenBank/DDBJ databases">
        <title>Characterisation of the sponge microbiome using genome-centric metagenomics.</title>
        <authorList>
            <person name="Engelberts J.P."/>
            <person name="Robbins S.J."/>
            <person name="De Goeij J.M."/>
            <person name="Aranda M."/>
            <person name="Bell S.C."/>
            <person name="Webster N.S."/>
        </authorList>
    </citation>
    <scope>NUCLEOTIDE SEQUENCE</scope>
    <source>
        <strain evidence="9">SB0675_bin_29</strain>
    </source>
</reference>
<dbReference type="EMBL" id="VYDA01000270">
    <property type="protein sequence ID" value="MYH61535.1"/>
    <property type="molecule type" value="Genomic_DNA"/>
</dbReference>
<dbReference type="PROSITE" id="PS50928">
    <property type="entry name" value="ABC_TM1"/>
    <property type="match status" value="1"/>
</dbReference>
<comment type="similarity">
    <text evidence="7">Belongs to the binding-protein-dependent transport system permease family.</text>
</comment>
<keyword evidence="4 7" id="KW-0812">Transmembrane</keyword>
<feature type="transmembrane region" description="Helical" evidence="7">
    <location>
        <begin position="102"/>
        <end position="120"/>
    </location>
</feature>
<dbReference type="Gene3D" id="1.10.3720.10">
    <property type="entry name" value="MetI-like"/>
    <property type="match status" value="1"/>
</dbReference>
<proteinExistence type="inferred from homology"/>
<evidence type="ECO:0000256" key="4">
    <source>
        <dbReference type="ARBA" id="ARBA00022692"/>
    </source>
</evidence>